<feature type="transmembrane region" description="Helical" evidence="5">
    <location>
        <begin position="61"/>
        <end position="82"/>
    </location>
</feature>
<feature type="transmembrane region" description="Helical" evidence="5">
    <location>
        <begin position="142"/>
        <end position="164"/>
    </location>
</feature>
<sequence>MHYLSGNSVDVPVHFKTDRIPYLPQWRQHRWAILYSLLSFAIHHIWLFISGEKCLSKAEAFLLYFVLSTLIAIREVFMFHGLGIRYGFLDGDTHARDTFQKVGLRKGFAHLLKATGSRTILMIFVSYTPCTPPAVVLSNWVWWMNLVYEIGLYGLVLDFWFYWYHRAMHEIGSLWEYHRTHHSTRYPTTFLTGLAGHEQEFFDLIGIPLMTYITLRAVGIRFGFYEWWVCQRYVAQTEIGGHSGIRVYATAPSTVAWLLKAFNVEIAIEDHDLHHRKGGRKGFNYGKQSRLWDRVFGTCHDRIESVEANIDYTYPAQMPFS</sequence>
<evidence type="ECO:0000256" key="2">
    <source>
        <dbReference type="ARBA" id="ARBA00022692"/>
    </source>
</evidence>
<evidence type="ECO:0000259" key="6">
    <source>
        <dbReference type="Pfam" id="PF04116"/>
    </source>
</evidence>
<dbReference type="InterPro" id="IPR050307">
    <property type="entry name" value="Sterol_Desaturase_Related"/>
</dbReference>
<evidence type="ECO:0000256" key="4">
    <source>
        <dbReference type="ARBA" id="ARBA00023136"/>
    </source>
</evidence>
<name>A0A9P4XQ24_9HYPO</name>
<reference evidence="7 8" key="1">
    <citation type="submission" date="2018-06" db="EMBL/GenBank/DDBJ databases">
        <title>Genome analysis of cellulolytic fungus Trichoderma lentiforme CFAM-422.</title>
        <authorList>
            <person name="Steindorff A.S."/>
            <person name="Formighieri E.F."/>
            <person name="Midorikawa G.E.O."/>
            <person name="Tamietti M.S."/>
            <person name="Ramos E.Z."/>
            <person name="Silva A.S."/>
            <person name="Bon E.P.S."/>
            <person name="Mendes T.D."/>
            <person name="Damaso M.C.T."/>
            <person name="Favaro L.C.L."/>
        </authorList>
    </citation>
    <scope>NUCLEOTIDE SEQUENCE [LARGE SCALE GENOMIC DNA]</scope>
    <source>
        <strain evidence="7 8">CFAM-422</strain>
    </source>
</reference>
<dbReference type="Pfam" id="PF04116">
    <property type="entry name" value="FA_hydroxylase"/>
    <property type="match status" value="1"/>
</dbReference>
<dbReference type="Proteomes" id="UP000801864">
    <property type="component" value="Unassembled WGS sequence"/>
</dbReference>
<dbReference type="AlphaFoldDB" id="A0A9P4XQ24"/>
<evidence type="ECO:0000256" key="5">
    <source>
        <dbReference type="SAM" id="Phobius"/>
    </source>
</evidence>
<dbReference type="PANTHER" id="PTHR11863">
    <property type="entry name" value="STEROL DESATURASE"/>
    <property type="match status" value="1"/>
</dbReference>
<comment type="caution">
    <text evidence="7">The sequence shown here is derived from an EMBL/GenBank/DDBJ whole genome shotgun (WGS) entry which is preliminary data.</text>
</comment>
<dbReference type="GO" id="GO:0016491">
    <property type="term" value="F:oxidoreductase activity"/>
    <property type="evidence" value="ECO:0007669"/>
    <property type="project" value="InterPro"/>
</dbReference>
<accession>A0A9P4XQ24</accession>
<dbReference type="EMBL" id="QLNT01000002">
    <property type="protein sequence ID" value="KAF3076464.1"/>
    <property type="molecule type" value="Genomic_DNA"/>
</dbReference>
<protein>
    <recommendedName>
        <fullName evidence="6">Fatty acid hydroxylase domain-containing protein</fullName>
    </recommendedName>
</protein>
<evidence type="ECO:0000256" key="3">
    <source>
        <dbReference type="ARBA" id="ARBA00022989"/>
    </source>
</evidence>
<evidence type="ECO:0000313" key="8">
    <source>
        <dbReference type="Proteomes" id="UP000801864"/>
    </source>
</evidence>
<dbReference type="GO" id="GO:0008610">
    <property type="term" value="P:lipid biosynthetic process"/>
    <property type="evidence" value="ECO:0007669"/>
    <property type="project" value="InterPro"/>
</dbReference>
<feature type="domain" description="Fatty acid hydroxylase" evidence="6">
    <location>
        <begin position="152"/>
        <end position="298"/>
    </location>
</feature>
<evidence type="ECO:0000256" key="1">
    <source>
        <dbReference type="ARBA" id="ARBA00004370"/>
    </source>
</evidence>
<feature type="transmembrane region" description="Helical" evidence="5">
    <location>
        <begin position="31"/>
        <end position="49"/>
    </location>
</feature>
<keyword evidence="4 5" id="KW-0472">Membrane</keyword>
<keyword evidence="3 5" id="KW-1133">Transmembrane helix</keyword>
<dbReference type="GO" id="GO:0016020">
    <property type="term" value="C:membrane"/>
    <property type="evidence" value="ECO:0007669"/>
    <property type="project" value="UniProtKB-SubCell"/>
</dbReference>
<proteinExistence type="predicted"/>
<dbReference type="GO" id="GO:0005506">
    <property type="term" value="F:iron ion binding"/>
    <property type="evidence" value="ECO:0007669"/>
    <property type="project" value="InterPro"/>
</dbReference>
<keyword evidence="2 5" id="KW-0812">Transmembrane</keyword>
<keyword evidence="8" id="KW-1185">Reference proteome</keyword>
<organism evidence="7 8">
    <name type="scientific">Trichoderma lentiforme</name>
    <dbReference type="NCBI Taxonomy" id="1567552"/>
    <lineage>
        <taxon>Eukaryota</taxon>
        <taxon>Fungi</taxon>
        <taxon>Dikarya</taxon>
        <taxon>Ascomycota</taxon>
        <taxon>Pezizomycotina</taxon>
        <taxon>Sordariomycetes</taxon>
        <taxon>Hypocreomycetidae</taxon>
        <taxon>Hypocreales</taxon>
        <taxon>Hypocreaceae</taxon>
        <taxon>Trichoderma</taxon>
    </lineage>
</organism>
<comment type="subcellular location">
    <subcellularLocation>
        <location evidence="1">Membrane</location>
    </subcellularLocation>
</comment>
<dbReference type="InterPro" id="IPR006694">
    <property type="entry name" value="Fatty_acid_hydroxylase"/>
</dbReference>
<evidence type="ECO:0000313" key="7">
    <source>
        <dbReference type="EMBL" id="KAF3076464.1"/>
    </source>
</evidence>
<gene>
    <name evidence="7" type="ORF">CFAM422_000955</name>
</gene>